<sequence>MGLSERCWHRRGSALPGVLLAILVLSLLGAGLLSLSLVERQGAANEVKITQATYLAEAGINLALARLRHNPGWRDGLGETYLPPAKGRIISVSVVSQAASYRLRSVGEIDGVQRAIEVDLARPFFSYALAGAGDITVKNPLTINGDLFATGSIYLQKGASGNVATGVDLTIQNNTTVQGSVVTGRYLYNYGTIRGDATVGQFTDKYGNDPNYYGRVDGQIIKGLGFSFPAWPGDLVAPYTGGYPLPAGEYTLARLQDFVDNAPAGDNGIKILYCNGDLIISNWDHGNGKGGGNDTDFYTGKAIIAAAGDITLNKDIRATASSDAWAFVAGNDIILDGGVTVDVVLVSEGYFYKQGAASTINGSLVTGGIEEIDEDDGHGNGDNQGEDHGNFNNEGRGKGGKKGSGHGHIKGQLEVIYDNNRVQLLSPALAAAGWQILSWRGASLY</sequence>
<name>A0A2T0AME3_9FIRM</name>
<keyword evidence="3" id="KW-1185">Reference proteome</keyword>
<reference evidence="2 3" key="1">
    <citation type="submission" date="2018-03" db="EMBL/GenBank/DDBJ databases">
        <title>Genome sequence of Moorella humiferrea DSM 23265.</title>
        <authorList>
            <person name="Poehlein A."/>
            <person name="Daniel R."/>
        </authorList>
    </citation>
    <scope>NUCLEOTIDE SEQUENCE [LARGE SCALE GENOMIC DNA]</scope>
    <source>
        <strain evidence="2 3">DSM 23265</strain>
    </source>
</reference>
<gene>
    <name evidence="2" type="ORF">MOHU_21750</name>
</gene>
<feature type="region of interest" description="Disordered" evidence="1">
    <location>
        <begin position="371"/>
        <end position="406"/>
    </location>
</feature>
<dbReference type="Proteomes" id="UP000238415">
    <property type="component" value="Unassembled WGS sequence"/>
</dbReference>
<evidence type="ECO:0008006" key="4">
    <source>
        <dbReference type="Google" id="ProtNLM"/>
    </source>
</evidence>
<protein>
    <recommendedName>
        <fullName evidence="4">Type 4 fimbrial biogenesis protein PilX N-terminal domain-containing protein</fullName>
    </recommendedName>
</protein>
<evidence type="ECO:0000256" key="1">
    <source>
        <dbReference type="SAM" id="MobiDB-lite"/>
    </source>
</evidence>
<organism evidence="2 3">
    <name type="scientific">Neomoorella humiferrea</name>
    <dbReference type="NCBI Taxonomy" id="676965"/>
    <lineage>
        <taxon>Bacteria</taxon>
        <taxon>Bacillati</taxon>
        <taxon>Bacillota</taxon>
        <taxon>Clostridia</taxon>
        <taxon>Neomoorellales</taxon>
        <taxon>Neomoorellaceae</taxon>
        <taxon>Neomoorella</taxon>
    </lineage>
</organism>
<accession>A0A2T0AME3</accession>
<proteinExistence type="predicted"/>
<dbReference type="AlphaFoldDB" id="A0A2T0AME3"/>
<comment type="caution">
    <text evidence="2">The sequence shown here is derived from an EMBL/GenBank/DDBJ whole genome shotgun (WGS) entry which is preliminary data.</text>
</comment>
<evidence type="ECO:0000313" key="2">
    <source>
        <dbReference type="EMBL" id="PRR69919.1"/>
    </source>
</evidence>
<evidence type="ECO:0000313" key="3">
    <source>
        <dbReference type="Proteomes" id="UP000238415"/>
    </source>
</evidence>
<dbReference type="EMBL" id="PVXM01000050">
    <property type="protein sequence ID" value="PRR69919.1"/>
    <property type="molecule type" value="Genomic_DNA"/>
</dbReference>